<organism evidence="17 18">
    <name type="scientific">Vicia faba</name>
    <name type="common">Broad bean</name>
    <name type="synonym">Faba vulgaris</name>
    <dbReference type="NCBI Taxonomy" id="3906"/>
    <lineage>
        <taxon>Eukaryota</taxon>
        <taxon>Viridiplantae</taxon>
        <taxon>Streptophyta</taxon>
        <taxon>Embryophyta</taxon>
        <taxon>Tracheophyta</taxon>
        <taxon>Spermatophyta</taxon>
        <taxon>Magnoliopsida</taxon>
        <taxon>eudicotyledons</taxon>
        <taxon>Gunneridae</taxon>
        <taxon>Pentapetalae</taxon>
        <taxon>rosids</taxon>
        <taxon>fabids</taxon>
        <taxon>Fabales</taxon>
        <taxon>Fabaceae</taxon>
        <taxon>Papilionoideae</taxon>
        <taxon>50 kb inversion clade</taxon>
        <taxon>NPAAA clade</taxon>
        <taxon>Hologalegina</taxon>
        <taxon>IRL clade</taxon>
        <taxon>Fabeae</taxon>
        <taxon>Vicia</taxon>
    </lineage>
</organism>
<dbReference type="GO" id="GO:0004252">
    <property type="term" value="F:serine-type endopeptidase activity"/>
    <property type="evidence" value="ECO:0007669"/>
    <property type="project" value="UniProtKB-UniRule"/>
</dbReference>
<dbReference type="CDD" id="cd04852">
    <property type="entry name" value="Peptidases_S8_3"/>
    <property type="match status" value="1"/>
</dbReference>
<dbReference type="Gene3D" id="2.60.40.2310">
    <property type="match status" value="1"/>
</dbReference>
<dbReference type="CDD" id="cd02120">
    <property type="entry name" value="PA_subtilisin_like"/>
    <property type="match status" value="1"/>
</dbReference>
<feature type="transmembrane region" description="Helical" evidence="12">
    <location>
        <begin position="755"/>
        <end position="774"/>
    </location>
</feature>
<protein>
    <recommendedName>
        <fullName evidence="19">Cucumisin</fullName>
    </recommendedName>
</protein>
<dbReference type="Pfam" id="PF17766">
    <property type="entry name" value="fn3_6"/>
    <property type="match status" value="1"/>
</dbReference>
<feature type="active site" description="Charge relay system" evidence="9 10">
    <location>
        <position position="204"/>
    </location>
</feature>
<keyword evidence="3" id="KW-0964">Secreted</keyword>
<dbReference type="PROSITE" id="PS00138">
    <property type="entry name" value="SUBTILASE_SER"/>
    <property type="match status" value="1"/>
</dbReference>
<keyword evidence="7 10" id="KW-0720">Serine protease</keyword>
<dbReference type="PANTHER" id="PTHR10795">
    <property type="entry name" value="PROPROTEIN CONVERTASE SUBTILISIN/KEXIN"/>
    <property type="match status" value="1"/>
</dbReference>
<comment type="similarity">
    <text evidence="2 10">Belongs to the peptidase S8 family.</text>
</comment>
<feature type="chain" id="PRO_5043516426" description="Cucumisin" evidence="13">
    <location>
        <begin position="26"/>
        <end position="781"/>
    </location>
</feature>
<dbReference type="Gene3D" id="3.30.70.80">
    <property type="entry name" value="Peptidase S8 propeptide/proteinase inhibitor I9"/>
    <property type="match status" value="1"/>
</dbReference>
<evidence type="ECO:0000256" key="4">
    <source>
        <dbReference type="ARBA" id="ARBA00022670"/>
    </source>
</evidence>
<dbReference type="Pfam" id="PF05922">
    <property type="entry name" value="Inhibitor_I9"/>
    <property type="match status" value="1"/>
</dbReference>
<feature type="domain" description="Inhibitor I9" evidence="15">
    <location>
        <begin position="35"/>
        <end position="106"/>
    </location>
</feature>
<evidence type="ECO:0000259" key="14">
    <source>
        <dbReference type="Pfam" id="PF00082"/>
    </source>
</evidence>
<evidence type="ECO:0000256" key="7">
    <source>
        <dbReference type="ARBA" id="ARBA00022825"/>
    </source>
</evidence>
<sequence length="781" mass="86013">MKGRSYIGVLVLIVCLNSLLVKYHSYFSDDEDKIYIIYTDNTRNNETSLLLHYKSLLQQVTKRHLPKTILQYYKKSFSVFVAKLTKEEAKKMAGLKGVVSVFLNQKSNILTTKSWDFIGLTQYVEREYYESDVVVGVIDSGIWPESSSFDDKGFGPLRNKWNDSCIAFNFSCNRKIIGAKYYLSTSNEPLSQADFESPRDSKGHGTHTASTAAGNPVTIASMLGLAQGTTRFAIPSARTFVYKVCWSAGCFDESILAAFDEAVLDGVDILSVSLRSDSIDNTNHFKDVISIGAFHAMRQGVLTVVAGGNFGPRPASLHNLSPWTIVVGASTLDRRFITAVKLGDNRTYEGVSLNAFDLEETLYPIIFGEDASNTILDVFRRKSRFWKLNNTLDVRLVKGKIVLCEGKEGVEEAFRVGAIGILMYGPTLPEKALSYPLPACFLQTKDVTGIFKYISSTRNPVATILKTYELNDTLAPVVVSFSSRGPNTAISEILKPDLIAPGVNILSSWPSNLPISNILGETRKSEFNIKSGTSMSCPHVSGAAAYFKSFHPTWSPAAIRSALMTTAKKMSPVNNRDAEFGYGAGEVDAVKALHPGLVYDADEEDYIKLLCGHGFNTTAALQLITGDNSSCSEITPGSARDLNYPSFALKAAHPKQHVSGRFHRIVTNVGTPFSTYRAIVTAPRGLHIYVIPSVLSFTSLGENHTYVVIVDGVLKKSMVSASLTWDDGYFNVRSPIVIFDERAERVATSSTLRNVVIITVVVIFFSFAIIIIRYKELCIFL</sequence>
<feature type="region of interest" description="Disordered" evidence="11">
    <location>
        <begin position="192"/>
        <end position="212"/>
    </location>
</feature>
<dbReference type="GO" id="GO:0005576">
    <property type="term" value="C:extracellular region"/>
    <property type="evidence" value="ECO:0007669"/>
    <property type="project" value="UniProtKB-SubCell"/>
</dbReference>
<dbReference type="InterPro" id="IPR023828">
    <property type="entry name" value="Peptidase_S8_Ser-AS"/>
</dbReference>
<dbReference type="AlphaFoldDB" id="A0AAV0YLE8"/>
<feature type="active site" description="Charge relay system" evidence="9 10">
    <location>
        <position position="139"/>
    </location>
</feature>
<reference evidence="17 18" key="1">
    <citation type="submission" date="2023-01" db="EMBL/GenBank/DDBJ databases">
        <authorList>
            <person name="Kreplak J."/>
        </authorList>
    </citation>
    <scope>NUCLEOTIDE SEQUENCE [LARGE SCALE GENOMIC DNA]</scope>
</reference>
<dbReference type="PRINTS" id="PR00723">
    <property type="entry name" value="SUBTILISIN"/>
</dbReference>
<proteinExistence type="inferred from homology"/>
<evidence type="ECO:0000313" key="18">
    <source>
        <dbReference type="Proteomes" id="UP001157006"/>
    </source>
</evidence>
<dbReference type="InterPro" id="IPR037045">
    <property type="entry name" value="S8pro/Inhibitor_I9_sf"/>
</dbReference>
<dbReference type="InterPro" id="IPR015500">
    <property type="entry name" value="Peptidase_S8_subtilisin-rel"/>
</dbReference>
<evidence type="ECO:0000259" key="15">
    <source>
        <dbReference type="Pfam" id="PF05922"/>
    </source>
</evidence>
<evidence type="ECO:0000256" key="6">
    <source>
        <dbReference type="ARBA" id="ARBA00022801"/>
    </source>
</evidence>
<keyword evidence="12" id="KW-0472">Membrane</keyword>
<evidence type="ECO:0000256" key="8">
    <source>
        <dbReference type="ARBA" id="ARBA00023180"/>
    </source>
</evidence>
<accession>A0AAV0YLE8</accession>
<dbReference type="InterPro" id="IPR010259">
    <property type="entry name" value="S8pro/Inhibitor_I9"/>
</dbReference>
<evidence type="ECO:0000256" key="13">
    <source>
        <dbReference type="SAM" id="SignalP"/>
    </source>
</evidence>
<dbReference type="Proteomes" id="UP001157006">
    <property type="component" value="Chromosome 1L"/>
</dbReference>
<evidence type="ECO:0000259" key="16">
    <source>
        <dbReference type="Pfam" id="PF17766"/>
    </source>
</evidence>
<evidence type="ECO:0000256" key="11">
    <source>
        <dbReference type="SAM" id="MobiDB-lite"/>
    </source>
</evidence>
<evidence type="ECO:0000256" key="3">
    <source>
        <dbReference type="ARBA" id="ARBA00022525"/>
    </source>
</evidence>
<dbReference type="InterPro" id="IPR036852">
    <property type="entry name" value="Peptidase_S8/S53_dom_sf"/>
</dbReference>
<keyword evidence="12" id="KW-0812">Transmembrane</keyword>
<dbReference type="SUPFAM" id="SSF52743">
    <property type="entry name" value="Subtilisin-like"/>
    <property type="match status" value="1"/>
</dbReference>
<evidence type="ECO:0000256" key="9">
    <source>
        <dbReference type="PIRSR" id="PIRSR615500-1"/>
    </source>
</evidence>
<keyword evidence="12" id="KW-1133">Transmembrane helix</keyword>
<keyword evidence="4 10" id="KW-0645">Protease</keyword>
<dbReference type="Pfam" id="PF00082">
    <property type="entry name" value="Peptidase_S8"/>
    <property type="match status" value="1"/>
</dbReference>
<dbReference type="InterPro" id="IPR034197">
    <property type="entry name" value="Peptidases_S8_3"/>
</dbReference>
<feature type="domain" description="Subtilisin-like protease fibronectin type-III" evidence="16">
    <location>
        <begin position="641"/>
        <end position="738"/>
    </location>
</feature>
<feature type="domain" description="Peptidase S8/S53" evidence="14">
    <location>
        <begin position="131"/>
        <end position="583"/>
    </location>
</feature>
<dbReference type="InterPro" id="IPR000209">
    <property type="entry name" value="Peptidase_S8/S53_dom"/>
</dbReference>
<keyword evidence="6 10" id="KW-0378">Hydrolase</keyword>
<comment type="subcellular location">
    <subcellularLocation>
        <location evidence="1">Secreted</location>
    </subcellularLocation>
</comment>
<evidence type="ECO:0000256" key="5">
    <source>
        <dbReference type="ARBA" id="ARBA00022729"/>
    </source>
</evidence>
<evidence type="ECO:0000256" key="12">
    <source>
        <dbReference type="SAM" id="Phobius"/>
    </source>
</evidence>
<evidence type="ECO:0000256" key="1">
    <source>
        <dbReference type="ARBA" id="ARBA00004613"/>
    </source>
</evidence>
<evidence type="ECO:0000313" key="17">
    <source>
        <dbReference type="EMBL" id="CAI8586222.1"/>
    </source>
</evidence>
<dbReference type="InterPro" id="IPR045051">
    <property type="entry name" value="SBT"/>
</dbReference>
<dbReference type="Gene3D" id="3.40.50.200">
    <property type="entry name" value="Peptidase S8/S53 domain"/>
    <property type="match status" value="1"/>
</dbReference>
<feature type="active site" description="Charge relay system" evidence="9 10">
    <location>
        <position position="534"/>
    </location>
</feature>
<keyword evidence="5 13" id="KW-0732">Signal</keyword>
<evidence type="ECO:0000256" key="2">
    <source>
        <dbReference type="ARBA" id="ARBA00011073"/>
    </source>
</evidence>
<dbReference type="InterPro" id="IPR041469">
    <property type="entry name" value="Subtilisin-like_FN3"/>
</dbReference>
<dbReference type="PROSITE" id="PS51892">
    <property type="entry name" value="SUBTILASE"/>
    <property type="match status" value="1"/>
</dbReference>
<name>A0AAV0YLE8_VICFA</name>
<dbReference type="EMBL" id="OX451736">
    <property type="protein sequence ID" value="CAI8586222.1"/>
    <property type="molecule type" value="Genomic_DNA"/>
</dbReference>
<evidence type="ECO:0008006" key="19">
    <source>
        <dbReference type="Google" id="ProtNLM"/>
    </source>
</evidence>
<dbReference type="GO" id="GO:0006508">
    <property type="term" value="P:proteolysis"/>
    <property type="evidence" value="ECO:0007669"/>
    <property type="project" value="UniProtKB-KW"/>
</dbReference>
<gene>
    <name evidence="17" type="ORF">VFH_I243880</name>
</gene>
<feature type="signal peptide" evidence="13">
    <location>
        <begin position="1"/>
        <end position="25"/>
    </location>
</feature>
<keyword evidence="8" id="KW-0325">Glycoprotein</keyword>
<evidence type="ECO:0000256" key="10">
    <source>
        <dbReference type="PROSITE-ProRule" id="PRU01240"/>
    </source>
</evidence>
<keyword evidence="18" id="KW-1185">Reference proteome</keyword>
<dbReference type="Gene3D" id="3.50.30.30">
    <property type="match status" value="1"/>
</dbReference>